<sequence length="418" mass="44986">MDSKQTPPNLIDITMPALGADMRDGTLIEWQVKRGDKVAKGDIIAVIETSKGAIDMETYHDGIITELLVEPIIKLPVGSVMARMTATKAEPQVVTSPALGTTDSTTATGKQTPADTRQDGSPPTVMVERHPYLARHPSVLVQPNPSRQLVSPAARLLASQQGIMLSGLTGSGPNGAILLRDIPAKPEQHARHEIKDESSSMRQAISDAMSMSKQQIPHYYLALDIDLSTTQTWLKQQNQHREPEQRLLITAVIIAAIARQLPRYPALNGSCHEGQFTPAGAIHIGNTISLRDGGLVVPAILNANQLTPAQVMASLKDITERARRGRLRSSELTCATITVTSIGERGADSLIGVIYPPQVAIIGLGRLRKAPIVSNDKLCVGDVMTVTLSADHRVSDGLTGSRFLTALAKQLQHPEDLL</sequence>
<keyword evidence="4 7" id="KW-0808">Transferase</keyword>
<dbReference type="PROSITE" id="PS00189">
    <property type="entry name" value="LIPOYL"/>
    <property type="match status" value="1"/>
</dbReference>
<reference evidence="11 12" key="1">
    <citation type="submission" date="2014-12" db="EMBL/GenBank/DDBJ databases">
        <title>Genome sequencing of Photobacterium gaetbulicola AD005a.</title>
        <authorList>
            <person name="Adrian T.G.S."/>
            <person name="Chan K.G."/>
        </authorList>
    </citation>
    <scope>NUCLEOTIDE SEQUENCE [LARGE SCALE GENOMIC DNA]</scope>
    <source>
        <strain evidence="11 12">AD005a</strain>
    </source>
</reference>
<feature type="domain" description="Lipoyl-binding" evidence="9">
    <location>
        <begin position="10"/>
        <end position="85"/>
    </location>
</feature>
<organism evidence="11 12">
    <name type="scientific">Photobacterium gaetbulicola</name>
    <dbReference type="NCBI Taxonomy" id="1295392"/>
    <lineage>
        <taxon>Bacteria</taxon>
        <taxon>Pseudomonadati</taxon>
        <taxon>Pseudomonadota</taxon>
        <taxon>Gammaproteobacteria</taxon>
        <taxon>Vibrionales</taxon>
        <taxon>Vibrionaceae</taxon>
        <taxon>Photobacterium</taxon>
    </lineage>
</organism>
<dbReference type="Pfam" id="PF02817">
    <property type="entry name" value="E3_binding"/>
    <property type="match status" value="1"/>
</dbReference>
<dbReference type="SUPFAM" id="SSF51230">
    <property type="entry name" value="Single hybrid motif"/>
    <property type="match status" value="1"/>
</dbReference>
<dbReference type="AlphaFoldDB" id="A0A0B9G2T0"/>
<evidence type="ECO:0000256" key="5">
    <source>
        <dbReference type="ARBA" id="ARBA00022823"/>
    </source>
</evidence>
<evidence type="ECO:0000256" key="2">
    <source>
        <dbReference type="ARBA" id="ARBA00007317"/>
    </source>
</evidence>
<dbReference type="InterPro" id="IPR004167">
    <property type="entry name" value="PSBD"/>
</dbReference>
<dbReference type="InterPro" id="IPR011053">
    <property type="entry name" value="Single_hybrid_motif"/>
</dbReference>
<dbReference type="EMBL" id="JWLZ01000164">
    <property type="protein sequence ID" value="KHT62984.1"/>
    <property type="molecule type" value="Genomic_DNA"/>
</dbReference>
<dbReference type="RefSeq" id="WP_039463422.1">
    <property type="nucleotide sequence ID" value="NZ_JWLZ01000164.1"/>
</dbReference>
<evidence type="ECO:0000256" key="6">
    <source>
        <dbReference type="ARBA" id="ARBA00023315"/>
    </source>
</evidence>
<dbReference type="InterPro" id="IPR001078">
    <property type="entry name" value="2-oxoacid_DH_actylTfrase"/>
</dbReference>
<proteinExistence type="inferred from homology"/>
<dbReference type="Gene3D" id="4.10.320.10">
    <property type="entry name" value="E3-binding domain"/>
    <property type="match status" value="1"/>
</dbReference>
<evidence type="ECO:0000313" key="11">
    <source>
        <dbReference type="EMBL" id="KHT62984.1"/>
    </source>
</evidence>
<dbReference type="InterPro" id="IPR050743">
    <property type="entry name" value="2-oxoacid_DH_E2_comp"/>
</dbReference>
<dbReference type="SUPFAM" id="SSF52777">
    <property type="entry name" value="CoA-dependent acyltransferases"/>
    <property type="match status" value="1"/>
</dbReference>
<dbReference type="PANTHER" id="PTHR43178">
    <property type="entry name" value="DIHYDROLIPOAMIDE ACETYLTRANSFERASE COMPONENT OF PYRUVATE DEHYDROGENASE COMPLEX"/>
    <property type="match status" value="1"/>
</dbReference>
<feature type="domain" description="Peripheral subunit-binding (PSBD)" evidence="10">
    <location>
        <begin position="149"/>
        <end position="186"/>
    </location>
</feature>
<evidence type="ECO:0000313" key="12">
    <source>
        <dbReference type="Proteomes" id="UP000031278"/>
    </source>
</evidence>
<keyword evidence="5 7" id="KW-0450">Lipoyl</keyword>
<dbReference type="Pfam" id="PF00364">
    <property type="entry name" value="Biotin_lipoyl"/>
    <property type="match status" value="1"/>
</dbReference>
<dbReference type="GO" id="GO:0016407">
    <property type="term" value="F:acetyltransferase activity"/>
    <property type="evidence" value="ECO:0007669"/>
    <property type="project" value="TreeGrafter"/>
</dbReference>
<dbReference type="InterPro" id="IPR003016">
    <property type="entry name" value="2-oxoA_DH_lipoyl-BS"/>
</dbReference>
<gene>
    <name evidence="11" type="ORF">RJ45_14465</name>
</gene>
<dbReference type="EC" id="2.3.1.-" evidence="7"/>
<dbReference type="GO" id="GO:0031405">
    <property type="term" value="F:lipoic acid binding"/>
    <property type="evidence" value="ECO:0007669"/>
    <property type="project" value="TreeGrafter"/>
</dbReference>
<dbReference type="Gene3D" id="2.40.50.100">
    <property type="match status" value="1"/>
</dbReference>
<evidence type="ECO:0000256" key="4">
    <source>
        <dbReference type="ARBA" id="ARBA00022679"/>
    </source>
</evidence>
<name>A0A0B9G2T0_9GAMM</name>
<evidence type="ECO:0000256" key="1">
    <source>
        <dbReference type="ARBA" id="ARBA00001938"/>
    </source>
</evidence>
<keyword evidence="6 7" id="KW-0012">Acyltransferase</keyword>
<dbReference type="PROSITE" id="PS51826">
    <property type="entry name" value="PSBD"/>
    <property type="match status" value="1"/>
</dbReference>
<comment type="subunit">
    <text evidence="3">Forms a 24-polypeptide structural core with octahedral symmetry.</text>
</comment>
<dbReference type="InterPro" id="IPR023213">
    <property type="entry name" value="CAT-like_dom_sf"/>
</dbReference>
<comment type="similarity">
    <text evidence="2 7">Belongs to the 2-oxoacid dehydrogenase family.</text>
</comment>
<dbReference type="GO" id="GO:0005737">
    <property type="term" value="C:cytoplasm"/>
    <property type="evidence" value="ECO:0007669"/>
    <property type="project" value="TreeGrafter"/>
</dbReference>
<evidence type="ECO:0000259" key="9">
    <source>
        <dbReference type="PROSITE" id="PS50968"/>
    </source>
</evidence>
<dbReference type="InterPro" id="IPR000089">
    <property type="entry name" value="Biotin_lipoyl"/>
</dbReference>
<evidence type="ECO:0000256" key="7">
    <source>
        <dbReference type="RuleBase" id="RU003423"/>
    </source>
</evidence>
<dbReference type="CDD" id="cd06849">
    <property type="entry name" value="lipoyl_domain"/>
    <property type="match status" value="1"/>
</dbReference>
<comment type="cofactor">
    <cofactor evidence="1 7">
        <name>(R)-lipoate</name>
        <dbReference type="ChEBI" id="CHEBI:83088"/>
    </cofactor>
</comment>
<dbReference type="Proteomes" id="UP000031278">
    <property type="component" value="Unassembled WGS sequence"/>
</dbReference>
<feature type="compositionally biased region" description="Polar residues" evidence="8">
    <location>
        <begin position="93"/>
        <end position="121"/>
    </location>
</feature>
<feature type="region of interest" description="Disordered" evidence="8">
    <location>
        <begin position="88"/>
        <end position="124"/>
    </location>
</feature>
<dbReference type="PANTHER" id="PTHR43178:SF5">
    <property type="entry name" value="LIPOAMIDE ACYLTRANSFERASE COMPONENT OF BRANCHED-CHAIN ALPHA-KETO ACID DEHYDROGENASE COMPLEX, MITOCHONDRIAL"/>
    <property type="match status" value="1"/>
</dbReference>
<comment type="caution">
    <text evidence="11">The sequence shown here is derived from an EMBL/GenBank/DDBJ whole genome shotgun (WGS) entry which is preliminary data.</text>
</comment>
<dbReference type="InterPro" id="IPR036625">
    <property type="entry name" value="E3-bd_dom_sf"/>
</dbReference>
<dbReference type="Pfam" id="PF00198">
    <property type="entry name" value="2-oxoacid_dh"/>
    <property type="match status" value="1"/>
</dbReference>
<accession>A0A0B9G2T0</accession>
<protein>
    <recommendedName>
        <fullName evidence="7">Dihydrolipoamide acetyltransferase component of pyruvate dehydrogenase complex</fullName>
        <ecNumber evidence="7">2.3.1.-</ecNumber>
    </recommendedName>
</protein>
<evidence type="ECO:0000259" key="10">
    <source>
        <dbReference type="PROSITE" id="PS51826"/>
    </source>
</evidence>
<dbReference type="SUPFAM" id="SSF47005">
    <property type="entry name" value="Peripheral subunit-binding domain of 2-oxo acid dehydrogenase complex"/>
    <property type="match status" value="1"/>
</dbReference>
<evidence type="ECO:0000256" key="8">
    <source>
        <dbReference type="SAM" id="MobiDB-lite"/>
    </source>
</evidence>
<dbReference type="PROSITE" id="PS50968">
    <property type="entry name" value="BIOTINYL_LIPOYL"/>
    <property type="match status" value="1"/>
</dbReference>
<evidence type="ECO:0000256" key="3">
    <source>
        <dbReference type="ARBA" id="ARBA00011484"/>
    </source>
</evidence>
<dbReference type="Gene3D" id="3.30.559.10">
    <property type="entry name" value="Chloramphenicol acetyltransferase-like domain"/>
    <property type="match status" value="1"/>
</dbReference>